<dbReference type="EMBL" id="RJSG01000003">
    <property type="protein sequence ID" value="RNL77531.1"/>
    <property type="molecule type" value="Genomic_DNA"/>
</dbReference>
<accession>A0A3N0DPX6</accession>
<sequence length="84" mass="9467">MYIGLGIVLLVLGLILAFDVITVDLSYVNDNALGVILIVCGILAIVLSFALTDRYRRRHVVVDSAAVHDRHYVDDPIVEERRYR</sequence>
<dbReference type="RefSeq" id="WP_123235117.1">
    <property type="nucleotide sequence ID" value="NZ_RJSG01000003.1"/>
</dbReference>
<keyword evidence="4" id="KW-1185">Reference proteome</keyword>
<feature type="domain" description="DUF6458" evidence="2">
    <location>
        <begin position="1"/>
        <end position="62"/>
    </location>
</feature>
<proteinExistence type="predicted"/>
<evidence type="ECO:0000259" key="2">
    <source>
        <dbReference type="Pfam" id="PF20059"/>
    </source>
</evidence>
<name>A0A3N0DPX6_9ACTN</name>
<gene>
    <name evidence="3" type="ORF">EFL95_16045</name>
</gene>
<organism evidence="3 4">
    <name type="scientific">Nocardioides marmorisolisilvae</name>
    <dbReference type="NCBI Taxonomy" id="1542737"/>
    <lineage>
        <taxon>Bacteria</taxon>
        <taxon>Bacillati</taxon>
        <taxon>Actinomycetota</taxon>
        <taxon>Actinomycetes</taxon>
        <taxon>Propionibacteriales</taxon>
        <taxon>Nocardioidaceae</taxon>
        <taxon>Nocardioides</taxon>
    </lineage>
</organism>
<dbReference type="Pfam" id="PF20059">
    <property type="entry name" value="DUF6458"/>
    <property type="match status" value="1"/>
</dbReference>
<protein>
    <recommendedName>
        <fullName evidence="2">DUF6458 domain-containing protein</fullName>
    </recommendedName>
</protein>
<reference evidence="3 4" key="1">
    <citation type="submission" date="2018-11" db="EMBL/GenBank/DDBJ databases">
        <authorList>
            <person name="Li F."/>
        </authorList>
    </citation>
    <scope>NUCLEOTIDE SEQUENCE [LARGE SCALE GENOMIC DNA]</scope>
    <source>
        <strain evidence="3 4">KIS18-7</strain>
    </source>
</reference>
<dbReference type="InterPro" id="IPR045597">
    <property type="entry name" value="DUF6458"/>
</dbReference>
<keyword evidence="1" id="KW-1133">Transmembrane helix</keyword>
<dbReference type="AlphaFoldDB" id="A0A3N0DPX6"/>
<dbReference type="OrthoDB" id="3790719at2"/>
<feature type="transmembrane region" description="Helical" evidence="1">
    <location>
        <begin position="33"/>
        <end position="51"/>
    </location>
</feature>
<evidence type="ECO:0000313" key="4">
    <source>
        <dbReference type="Proteomes" id="UP000277094"/>
    </source>
</evidence>
<keyword evidence="1" id="KW-0812">Transmembrane</keyword>
<evidence type="ECO:0000313" key="3">
    <source>
        <dbReference type="EMBL" id="RNL77531.1"/>
    </source>
</evidence>
<evidence type="ECO:0000256" key="1">
    <source>
        <dbReference type="SAM" id="Phobius"/>
    </source>
</evidence>
<dbReference type="Proteomes" id="UP000277094">
    <property type="component" value="Unassembled WGS sequence"/>
</dbReference>
<keyword evidence="1" id="KW-0472">Membrane</keyword>
<comment type="caution">
    <text evidence="3">The sequence shown here is derived from an EMBL/GenBank/DDBJ whole genome shotgun (WGS) entry which is preliminary data.</text>
</comment>